<accession>A0A7T7CDG1</accession>
<dbReference type="KEGG" id="scia:HUG15_21810"/>
<reference evidence="1 2" key="1">
    <citation type="submission" date="2020-06" db="EMBL/GenBank/DDBJ databases">
        <title>Genomic analysis of Salicibibacter sp. NKC5-3.</title>
        <authorList>
            <person name="Oh Y.J."/>
        </authorList>
    </citation>
    <scope>NUCLEOTIDE SEQUENCE [LARGE SCALE GENOMIC DNA]</scope>
    <source>
        <strain evidence="1 2">NKC5-3</strain>
    </source>
</reference>
<dbReference type="Gene3D" id="1.20.1260.10">
    <property type="match status" value="2"/>
</dbReference>
<evidence type="ECO:0000313" key="2">
    <source>
        <dbReference type="Proteomes" id="UP000595823"/>
    </source>
</evidence>
<dbReference type="Proteomes" id="UP000595823">
    <property type="component" value="Chromosome"/>
</dbReference>
<evidence type="ECO:0000313" key="1">
    <source>
        <dbReference type="EMBL" id="QQK77954.1"/>
    </source>
</evidence>
<proteinExistence type="predicted"/>
<protein>
    <submittedName>
        <fullName evidence="1">DUF3231 family protein</fullName>
    </submittedName>
</protein>
<dbReference type="RefSeq" id="WP_200125787.1">
    <property type="nucleotide sequence ID" value="NZ_CP054705.1"/>
</dbReference>
<sequence length="247" mass="27622">METNHHSPLTASEIGTLWGFYLKSSLSVCVMTYFLEKVEDTGIRDLLQLVRKQEQDTLAMIEDVCQREQMAIPVGFTEEDVDPSAPRLFSDAFMLEYVRQVEVATIAAIPNVTRSDVTNICQSGLQLAMKNHDIAKDTLVAKGQYSRPPVIPAPKQIDFVEKQKFLRGFLGEKRPLSAVEISHLFMNMQTNALGKALMMGFAQVAKDAKVTKYLVRGKEIAHKHVEIFRSLLAEEDLPGSECGMITS</sequence>
<keyword evidence="2" id="KW-1185">Reference proteome</keyword>
<dbReference type="InterPro" id="IPR021617">
    <property type="entry name" value="DUF3231"/>
</dbReference>
<name>A0A7T7CDG1_9BACI</name>
<dbReference type="EMBL" id="CP054705">
    <property type="protein sequence ID" value="QQK77954.1"/>
    <property type="molecule type" value="Genomic_DNA"/>
</dbReference>
<organism evidence="1 2">
    <name type="scientific">Salicibibacter cibarius</name>
    <dbReference type="NCBI Taxonomy" id="2743000"/>
    <lineage>
        <taxon>Bacteria</taxon>
        <taxon>Bacillati</taxon>
        <taxon>Bacillota</taxon>
        <taxon>Bacilli</taxon>
        <taxon>Bacillales</taxon>
        <taxon>Bacillaceae</taxon>
        <taxon>Salicibibacter</taxon>
    </lineage>
</organism>
<dbReference type="InterPro" id="IPR012347">
    <property type="entry name" value="Ferritin-like"/>
</dbReference>
<gene>
    <name evidence="1" type="ORF">HUG15_21810</name>
</gene>
<dbReference type="Pfam" id="PF11553">
    <property type="entry name" value="DUF3231"/>
    <property type="match status" value="2"/>
</dbReference>
<dbReference type="AlphaFoldDB" id="A0A7T7CDG1"/>